<evidence type="ECO:0000256" key="4">
    <source>
        <dbReference type="SAM" id="MobiDB-lite"/>
    </source>
</evidence>
<dbReference type="InterPro" id="IPR036388">
    <property type="entry name" value="WH-like_DNA-bd_sf"/>
</dbReference>
<gene>
    <name evidence="6" type="ORF">WKW77_17785</name>
</gene>
<protein>
    <submittedName>
        <fullName evidence="6">GntR family transcriptional regulator</fullName>
    </submittedName>
</protein>
<dbReference type="Gene3D" id="1.20.120.530">
    <property type="entry name" value="GntR ligand-binding domain-like"/>
    <property type="match status" value="1"/>
</dbReference>
<sequence>METDHDPSLLSDEDTASDESRRRGGRANEIRTVLQEEIESGSLPPGAPLDERALAARFQVSRTPVREALQQLAARDLVRIAPRQGVTVARLSINQVRAIMESIGELEALAAKLAARRVDDPLRKTLDDAIQRCQDAAVQGGAAEYAIANTFFHESVYDGARNPYLAELIRNARRQIQRYRLKDFQTKAQISKSLQDHLRVARAIQDGDEALASHAMLLHVPSGSTGFSEFLARMPMSFFESEGADH</sequence>
<dbReference type="PRINTS" id="PR00035">
    <property type="entry name" value="HTHGNTR"/>
</dbReference>
<dbReference type="InterPro" id="IPR008920">
    <property type="entry name" value="TF_FadR/GntR_C"/>
</dbReference>
<dbReference type="PANTHER" id="PTHR43537">
    <property type="entry name" value="TRANSCRIPTIONAL REGULATOR, GNTR FAMILY"/>
    <property type="match status" value="1"/>
</dbReference>
<dbReference type="SMART" id="SM00345">
    <property type="entry name" value="HTH_GNTR"/>
    <property type="match status" value="1"/>
</dbReference>
<keyword evidence="2" id="KW-0238">DNA-binding</keyword>
<evidence type="ECO:0000259" key="5">
    <source>
        <dbReference type="PROSITE" id="PS50949"/>
    </source>
</evidence>
<keyword evidence="3" id="KW-0804">Transcription</keyword>
<dbReference type="RefSeq" id="WP_340358177.1">
    <property type="nucleotide sequence ID" value="NZ_JBBKZU010000007.1"/>
</dbReference>
<keyword evidence="7" id="KW-1185">Reference proteome</keyword>
<name>A0ABU8VGZ3_9BURK</name>
<evidence type="ECO:0000313" key="7">
    <source>
        <dbReference type="Proteomes" id="UP001365846"/>
    </source>
</evidence>
<dbReference type="InterPro" id="IPR036390">
    <property type="entry name" value="WH_DNA-bd_sf"/>
</dbReference>
<evidence type="ECO:0000256" key="2">
    <source>
        <dbReference type="ARBA" id="ARBA00023125"/>
    </source>
</evidence>
<dbReference type="Proteomes" id="UP001365846">
    <property type="component" value="Unassembled WGS sequence"/>
</dbReference>
<dbReference type="InterPro" id="IPR000524">
    <property type="entry name" value="Tscrpt_reg_HTH_GntR"/>
</dbReference>
<evidence type="ECO:0000256" key="1">
    <source>
        <dbReference type="ARBA" id="ARBA00023015"/>
    </source>
</evidence>
<dbReference type="Gene3D" id="1.10.10.10">
    <property type="entry name" value="Winged helix-like DNA-binding domain superfamily/Winged helix DNA-binding domain"/>
    <property type="match status" value="1"/>
</dbReference>
<dbReference type="EMBL" id="JBBKZU010000007">
    <property type="protein sequence ID" value="MEJ8812940.1"/>
    <property type="molecule type" value="Genomic_DNA"/>
</dbReference>
<evidence type="ECO:0000313" key="6">
    <source>
        <dbReference type="EMBL" id="MEJ8812940.1"/>
    </source>
</evidence>
<dbReference type="SUPFAM" id="SSF46785">
    <property type="entry name" value="Winged helix' DNA-binding domain"/>
    <property type="match status" value="1"/>
</dbReference>
<dbReference type="PANTHER" id="PTHR43537:SF49">
    <property type="entry name" value="TRANSCRIPTIONAL REGULATORY PROTEIN"/>
    <property type="match status" value="1"/>
</dbReference>
<dbReference type="Pfam" id="PF07729">
    <property type="entry name" value="FCD"/>
    <property type="match status" value="1"/>
</dbReference>
<keyword evidence="1" id="KW-0805">Transcription regulation</keyword>
<dbReference type="InterPro" id="IPR011711">
    <property type="entry name" value="GntR_C"/>
</dbReference>
<dbReference type="Pfam" id="PF00392">
    <property type="entry name" value="GntR"/>
    <property type="match status" value="1"/>
</dbReference>
<feature type="compositionally biased region" description="Basic and acidic residues" evidence="4">
    <location>
        <begin position="18"/>
        <end position="29"/>
    </location>
</feature>
<feature type="domain" description="HTH gntR-type" evidence="5">
    <location>
        <begin position="24"/>
        <end position="91"/>
    </location>
</feature>
<reference evidence="6 7" key="1">
    <citation type="submission" date="2024-03" db="EMBL/GenBank/DDBJ databases">
        <title>Novel species of the genus Variovorax.</title>
        <authorList>
            <person name="Liu Q."/>
            <person name="Xin Y.-H."/>
        </authorList>
    </citation>
    <scope>NUCLEOTIDE SEQUENCE [LARGE SCALE GENOMIC DNA]</scope>
    <source>
        <strain evidence="6 7">KACC 18899</strain>
    </source>
</reference>
<feature type="region of interest" description="Disordered" evidence="4">
    <location>
        <begin position="1"/>
        <end position="31"/>
    </location>
</feature>
<comment type="caution">
    <text evidence="6">The sequence shown here is derived from an EMBL/GenBank/DDBJ whole genome shotgun (WGS) entry which is preliminary data.</text>
</comment>
<dbReference type="SMART" id="SM00895">
    <property type="entry name" value="FCD"/>
    <property type="match status" value="1"/>
</dbReference>
<organism evidence="6 7">
    <name type="scientific">Variovorax ureilyticus</name>
    <dbReference type="NCBI Taxonomy" id="1836198"/>
    <lineage>
        <taxon>Bacteria</taxon>
        <taxon>Pseudomonadati</taxon>
        <taxon>Pseudomonadota</taxon>
        <taxon>Betaproteobacteria</taxon>
        <taxon>Burkholderiales</taxon>
        <taxon>Comamonadaceae</taxon>
        <taxon>Variovorax</taxon>
    </lineage>
</organism>
<evidence type="ECO:0000256" key="3">
    <source>
        <dbReference type="ARBA" id="ARBA00023163"/>
    </source>
</evidence>
<accession>A0ABU8VGZ3</accession>
<proteinExistence type="predicted"/>
<dbReference type="PROSITE" id="PS50949">
    <property type="entry name" value="HTH_GNTR"/>
    <property type="match status" value="1"/>
</dbReference>
<dbReference type="CDD" id="cd07377">
    <property type="entry name" value="WHTH_GntR"/>
    <property type="match status" value="1"/>
</dbReference>
<dbReference type="SUPFAM" id="SSF48008">
    <property type="entry name" value="GntR ligand-binding domain-like"/>
    <property type="match status" value="1"/>
</dbReference>